<sequence>MSRTPPPAGFRFRPRSRPYRAMLWTLGVMQVWVVLGLGWLWWSWQQDSFTNPLFMLVPALLMPTLLSLSLHATWGGKPGEVPAPLQLRQWPELRNLPELPPLRPAQLLAVYTLPALLLFAVFYASGVGSAWSSLQRLNNPERLTAFWSSSGWVQVSCAEMPLAGKTEQSLCYARLQGSGGALFEFQLKEWLQARYTTFGTERGDFQRQEHPLPDINTVYGGGLLSGAAELVVPNESIFGRKDYPYHLRFLARDERARGEPLPPGVPQPEADWMQRQPFAGIIMLTPQQ</sequence>
<evidence type="ECO:0000313" key="2">
    <source>
        <dbReference type="EMBL" id="GHF95152.1"/>
    </source>
</evidence>
<feature type="transmembrane region" description="Helical" evidence="1">
    <location>
        <begin position="108"/>
        <end position="131"/>
    </location>
</feature>
<feature type="transmembrane region" description="Helical" evidence="1">
    <location>
        <begin position="21"/>
        <end position="42"/>
    </location>
</feature>
<evidence type="ECO:0000256" key="1">
    <source>
        <dbReference type="SAM" id="Phobius"/>
    </source>
</evidence>
<proteinExistence type="predicted"/>
<keyword evidence="1" id="KW-0812">Transmembrane</keyword>
<keyword evidence="3" id="KW-1185">Reference proteome</keyword>
<accession>A0ABQ3K4N8</accession>
<protein>
    <recommendedName>
        <fullName evidence="4">DUF4131 domain-containing protein</fullName>
    </recommendedName>
</protein>
<name>A0ABQ3K4N8_9DEIO</name>
<gene>
    <name evidence="2" type="ORF">GCM10017783_03810</name>
</gene>
<keyword evidence="1" id="KW-1133">Transmembrane helix</keyword>
<comment type="caution">
    <text evidence="2">The sequence shown here is derived from an EMBL/GenBank/DDBJ whole genome shotgun (WGS) entry which is preliminary data.</text>
</comment>
<dbReference type="RefSeq" id="WP_189641986.1">
    <property type="nucleotide sequence ID" value="NZ_BNAL01000003.1"/>
</dbReference>
<dbReference type="Proteomes" id="UP000632154">
    <property type="component" value="Unassembled WGS sequence"/>
</dbReference>
<evidence type="ECO:0008006" key="4">
    <source>
        <dbReference type="Google" id="ProtNLM"/>
    </source>
</evidence>
<keyword evidence="1" id="KW-0472">Membrane</keyword>
<evidence type="ECO:0000313" key="3">
    <source>
        <dbReference type="Proteomes" id="UP000632154"/>
    </source>
</evidence>
<dbReference type="EMBL" id="BNAL01000003">
    <property type="protein sequence ID" value="GHF95152.1"/>
    <property type="molecule type" value="Genomic_DNA"/>
</dbReference>
<organism evidence="2 3">
    <name type="scientific">Deinococcus piscis</name>
    <dbReference type="NCBI Taxonomy" id="394230"/>
    <lineage>
        <taxon>Bacteria</taxon>
        <taxon>Thermotogati</taxon>
        <taxon>Deinococcota</taxon>
        <taxon>Deinococci</taxon>
        <taxon>Deinococcales</taxon>
        <taxon>Deinococcaceae</taxon>
        <taxon>Deinococcus</taxon>
    </lineage>
</organism>
<reference evidence="3" key="1">
    <citation type="journal article" date="2019" name="Int. J. Syst. Evol. Microbiol.">
        <title>The Global Catalogue of Microorganisms (GCM) 10K type strain sequencing project: providing services to taxonomists for standard genome sequencing and annotation.</title>
        <authorList>
            <consortium name="The Broad Institute Genomics Platform"/>
            <consortium name="The Broad Institute Genome Sequencing Center for Infectious Disease"/>
            <person name="Wu L."/>
            <person name="Ma J."/>
        </authorList>
    </citation>
    <scope>NUCLEOTIDE SEQUENCE [LARGE SCALE GENOMIC DNA]</scope>
    <source>
        <strain evidence="3">CGMCC 1.18439</strain>
    </source>
</reference>